<dbReference type="AlphaFoldDB" id="W0EB79"/>
<gene>
    <name evidence="1" type="ORF">DESME_14620</name>
</gene>
<organism evidence="1 2">
    <name type="scientific">Desulfitobacterium metallireducens DSM 15288</name>
    <dbReference type="NCBI Taxonomy" id="871968"/>
    <lineage>
        <taxon>Bacteria</taxon>
        <taxon>Bacillati</taxon>
        <taxon>Bacillota</taxon>
        <taxon>Clostridia</taxon>
        <taxon>Eubacteriales</taxon>
        <taxon>Desulfitobacteriaceae</taxon>
        <taxon>Desulfitobacterium</taxon>
    </lineage>
</organism>
<keyword evidence="2" id="KW-1185">Reference proteome</keyword>
<reference evidence="1 2" key="1">
    <citation type="submission" date="2013-12" db="EMBL/GenBank/DDBJ databases">
        <authorList>
            <consortium name="DOE Joint Genome Institute"/>
            <person name="Smidt H."/>
            <person name="Huntemann M."/>
            <person name="Han J."/>
            <person name="Chen A."/>
            <person name="Kyrpides N."/>
            <person name="Mavromatis K."/>
            <person name="Markowitz V."/>
            <person name="Palaniappan K."/>
            <person name="Ivanova N."/>
            <person name="Schaumberg A."/>
            <person name="Pati A."/>
            <person name="Liolios K."/>
            <person name="Nordberg H.P."/>
            <person name="Cantor M.N."/>
            <person name="Hua S.X."/>
            <person name="Woyke T."/>
        </authorList>
    </citation>
    <scope>NUCLEOTIDE SEQUENCE [LARGE SCALE GENOMIC DNA]</scope>
    <source>
        <strain evidence="2">DSM 15288</strain>
    </source>
</reference>
<name>W0EB79_9FIRM</name>
<dbReference type="STRING" id="871968.DESME_14620"/>
<evidence type="ECO:0000313" key="1">
    <source>
        <dbReference type="EMBL" id="AHF08120.1"/>
    </source>
</evidence>
<dbReference type="EMBL" id="CP007032">
    <property type="protein sequence ID" value="AHF08120.1"/>
    <property type="molecule type" value="Genomic_DNA"/>
</dbReference>
<accession>W0EB79</accession>
<sequence length="45" mass="5046">MITNLTPEKVAYPYQVICERCQKTVFFSGEKGEVFTVICDPCSGL</sequence>
<evidence type="ECO:0000313" key="2">
    <source>
        <dbReference type="Proteomes" id="UP000010847"/>
    </source>
</evidence>
<dbReference type="KEGG" id="dmt:DESME_14620"/>
<proteinExistence type="predicted"/>
<dbReference type="RefSeq" id="WP_006718471.1">
    <property type="nucleotide sequence ID" value="NZ_CP007032.1"/>
</dbReference>
<dbReference type="Proteomes" id="UP000010847">
    <property type="component" value="Chromosome"/>
</dbReference>
<protein>
    <submittedName>
        <fullName evidence="1">Uncharacterized protein</fullName>
    </submittedName>
</protein>
<dbReference type="HOGENOM" id="CLU_210874_0_0_9"/>